<dbReference type="InterPro" id="IPR013766">
    <property type="entry name" value="Thioredoxin_domain"/>
</dbReference>
<feature type="site" description="Deprotonates C-terminal active site Cys" evidence="8">
    <location>
        <position position="25"/>
    </location>
</feature>
<dbReference type="GO" id="GO:0045454">
    <property type="term" value="P:cell redox homeostasis"/>
    <property type="evidence" value="ECO:0007669"/>
    <property type="project" value="TreeGrafter"/>
</dbReference>
<dbReference type="PRINTS" id="PR00421">
    <property type="entry name" value="THIOREDOXIN"/>
</dbReference>
<feature type="site" description="Contributes to redox potential value" evidence="8">
    <location>
        <position position="32"/>
    </location>
</feature>
<feature type="domain" description="Thioredoxin" evidence="10">
    <location>
        <begin position="1"/>
        <end position="106"/>
    </location>
</feature>
<comment type="caution">
    <text evidence="11">The sequence shown here is derived from an EMBL/GenBank/DDBJ whole genome shotgun (WGS) entry which is preliminary data.</text>
</comment>
<evidence type="ECO:0000256" key="1">
    <source>
        <dbReference type="ARBA" id="ARBA00008987"/>
    </source>
</evidence>
<keyword evidence="4 9" id="KW-1015">Disulfide bond</keyword>
<keyword evidence="3" id="KW-0249">Electron transport</keyword>
<dbReference type="AlphaFoldDB" id="A0A7X9UCS3"/>
<accession>A0A7X9UCS3</accession>
<dbReference type="PROSITE" id="PS00194">
    <property type="entry name" value="THIOREDOXIN_1"/>
    <property type="match status" value="1"/>
</dbReference>
<evidence type="ECO:0000256" key="8">
    <source>
        <dbReference type="PIRSR" id="PIRSR000077-1"/>
    </source>
</evidence>
<dbReference type="InterPro" id="IPR036249">
    <property type="entry name" value="Thioredoxin-like_sf"/>
</dbReference>
<keyword evidence="12" id="KW-1185">Reference proteome</keyword>
<sequence>MAAIQEITATNLDSVLNNPKPVLVDFWAPWCGPCRMVSPVVNEVATDMADVIAVAKCNVDENEELALKYGVMSIPTLIIFRDGAEVGRLVGALPKEKLVEEIKRTI</sequence>
<gene>
    <name evidence="11" type="primary">trxA</name>
    <name evidence="11" type="ORF">HF320_05745</name>
</gene>
<dbReference type="Proteomes" id="UP000546970">
    <property type="component" value="Unassembled WGS sequence"/>
</dbReference>
<keyword evidence="2" id="KW-0813">Transport</keyword>
<feature type="active site" description="Nucleophile" evidence="8">
    <location>
        <position position="34"/>
    </location>
</feature>
<protein>
    <recommendedName>
        <fullName evidence="6 7">Thioredoxin</fullName>
    </recommendedName>
</protein>
<dbReference type="Gene3D" id="3.40.30.10">
    <property type="entry name" value="Glutaredoxin"/>
    <property type="match status" value="1"/>
</dbReference>
<dbReference type="SUPFAM" id="SSF52833">
    <property type="entry name" value="Thioredoxin-like"/>
    <property type="match status" value="1"/>
</dbReference>
<proteinExistence type="inferred from homology"/>
<dbReference type="PANTHER" id="PTHR45663">
    <property type="entry name" value="GEO12009P1"/>
    <property type="match status" value="1"/>
</dbReference>
<evidence type="ECO:0000256" key="2">
    <source>
        <dbReference type="ARBA" id="ARBA00022448"/>
    </source>
</evidence>
<evidence type="ECO:0000256" key="5">
    <source>
        <dbReference type="ARBA" id="ARBA00023284"/>
    </source>
</evidence>
<comment type="similarity">
    <text evidence="1 7">Belongs to the thioredoxin family.</text>
</comment>
<evidence type="ECO:0000256" key="6">
    <source>
        <dbReference type="NCBIfam" id="TIGR01068"/>
    </source>
</evidence>
<feature type="site" description="Contributes to redox potential value" evidence="8">
    <location>
        <position position="33"/>
    </location>
</feature>
<dbReference type="InterPro" id="IPR017937">
    <property type="entry name" value="Thioredoxin_CS"/>
</dbReference>
<keyword evidence="5 9" id="KW-0676">Redox-active center</keyword>
<dbReference type="PANTHER" id="PTHR45663:SF11">
    <property type="entry name" value="GEO12009P1"/>
    <property type="match status" value="1"/>
</dbReference>
<dbReference type="Pfam" id="PF00085">
    <property type="entry name" value="Thioredoxin"/>
    <property type="match status" value="1"/>
</dbReference>
<dbReference type="PIRSF" id="PIRSF000077">
    <property type="entry name" value="Thioredoxin"/>
    <property type="match status" value="1"/>
</dbReference>
<dbReference type="InterPro" id="IPR005746">
    <property type="entry name" value="Thioredoxin"/>
</dbReference>
<feature type="active site" description="Nucleophile" evidence="8">
    <location>
        <position position="31"/>
    </location>
</feature>
<dbReference type="EMBL" id="JABBCP010000003">
    <property type="protein sequence ID" value="NMF55827.1"/>
    <property type="molecule type" value="Genomic_DNA"/>
</dbReference>
<dbReference type="NCBIfam" id="TIGR01068">
    <property type="entry name" value="thioredoxin"/>
    <property type="match status" value="1"/>
</dbReference>
<evidence type="ECO:0000256" key="7">
    <source>
        <dbReference type="PIRNR" id="PIRNR000077"/>
    </source>
</evidence>
<dbReference type="CDD" id="cd02947">
    <property type="entry name" value="TRX_family"/>
    <property type="match status" value="1"/>
</dbReference>
<dbReference type="GO" id="GO:0005829">
    <property type="term" value="C:cytosol"/>
    <property type="evidence" value="ECO:0007669"/>
    <property type="project" value="TreeGrafter"/>
</dbReference>
<dbReference type="GO" id="GO:0015035">
    <property type="term" value="F:protein-disulfide reductase activity"/>
    <property type="evidence" value="ECO:0007669"/>
    <property type="project" value="UniProtKB-UniRule"/>
</dbReference>
<name>A0A7X9UCS3_9ACTN</name>
<evidence type="ECO:0000256" key="3">
    <source>
        <dbReference type="ARBA" id="ARBA00022982"/>
    </source>
</evidence>
<evidence type="ECO:0000259" key="10">
    <source>
        <dbReference type="PROSITE" id="PS51352"/>
    </source>
</evidence>
<reference evidence="11 12" key="1">
    <citation type="submission" date="2020-04" db="EMBL/GenBank/DDBJ databases">
        <title>Collinsella sp. KGMB02528 nov., an anaerobic actinobacterium isolated from human feces.</title>
        <authorList>
            <person name="Han K.-I."/>
            <person name="Eom M.K."/>
            <person name="Kim J.-S."/>
            <person name="Lee K.C."/>
            <person name="Suh M.K."/>
            <person name="Park S.-H."/>
            <person name="Lee J.H."/>
            <person name="Kang S.W."/>
            <person name="Park J.-E."/>
            <person name="Oh B.S."/>
            <person name="Yu S.Y."/>
            <person name="Choi S.-H."/>
            <person name="Lee D.H."/>
            <person name="Yoon H."/>
            <person name="Kim B.-Y."/>
            <person name="Lee J.H."/>
            <person name="Lee J.-S."/>
        </authorList>
    </citation>
    <scope>NUCLEOTIDE SEQUENCE [LARGE SCALE GENOMIC DNA]</scope>
    <source>
        <strain evidence="11 12">KGMB02528</strain>
    </source>
</reference>
<organism evidence="11 12">
    <name type="scientific">Collinsella acetigenes</name>
    <dbReference type="NCBI Taxonomy" id="2713419"/>
    <lineage>
        <taxon>Bacteria</taxon>
        <taxon>Bacillati</taxon>
        <taxon>Actinomycetota</taxon>
        <taxon>Coriobacteriia</taxon>
        <taxon>Coriobacteriales</taxon>
        <taxon>Coriobacteriaceae</taxon>
        <taxon>Collinsella</taxon>
    </lineage>
</organism>
<dbReference type="RefSeq" id="WP_169277474.1">
    <property type="nucleotide sequence ID" value="NZ_JABBCP010000003.1"/>
</dbReference>
<feature type="disulfide bond" description="Redox-active" evidence="9">
    <location>
        <begin position="31"/>
        <end position="34"/>
    </location>
</feature>
<dbReference type="FunFam" id="3.40.30.10:FF:000001">
    <property type="entry name" value="Thioredoxin"/>
    <property type="match status" value="1"/>
</dbReference>
<evidence type="ECO:0000313" key="11">
    <source>
        <dbReference type="EMBL" id="NMF55827.1"/>
    </source>
</evidence>
<evidence type="ECO:0000313" key="12">
    <source>
        <dbReference type="Proteomes" id="UP000546970"/>
    </source>
</evidence>
<evidence type="ECO:0000256" key="9">
    <source>
        <dbReference type="PIRSR" id="PIRSR000077-4"/>
    </source>
</evidence>
<dbReference type="PROSITE" id="PS51352">
    <property type="entry name" value="THIOREDOXIN_2"/>
    <property type="match status" value="1"/>
</dbReference>
<evidence type="ECO:0000256" key="4">
    <source>
        <dbReference type="ARBA" id="ARBA00023157"/>
    </source>
</evidence>